<protein>
    <recommendedName>
        <fullName evidence="4">Retropepsins domain-containing protein</fullName>
    </recommendedName>
</protein>
<dbReference type="EMBL" id="JAKOGI010000499">
    <property type="protein sequence ID" value="KAJ8434093.1"/>
    <property type="molecule type" value="Genomic_DNA"/>
</dbReference>
<evidence type="ECO:0000256" key="1">
    <source>
        <dbReference type="SAM" id="MobiDB-lite"/>
    </source>
</evidence>
<keyword evidence="3" id="KW-1185">Reference proteome</keyword>
<dbReference type="PANTHER" id="PTHR33240">
    <property type="entry name" value="OS08G0508500 PROTEIN"/>
    <property type="match status" value="1"/>
</dbReference>
<evidence type="ECO:0000313" key="3">
    <source>
        <dbReference type="Proteomes" id="UP001153076"/>
    </source>
</evidence>
<feature type="region of interest" description="Disordered" evidence="1">
    <location>
        <begin position="19"/>
        <end position="52"/>
    </location>
</feature>
<comment type="caution">
    <text evidence="2">The sequence shown here is derived from an EMBL/GenBank/DDBJ whole genome shotgun (WGS) entry which is preliminary data.</text>
</comment>
<organism evidence="2 3">
    <name type="scientific">Carnegiea gigantea</name>
    <dbReference type="NCBI Taxonomy" id="171969"/>
    <lineage>
        <taxon>Eukaryota</taxon>
        <taxon>Viridiplantae</taxon>
        <taxon>Streptophyta</taxon>
        <taxon>Embryophyta</taxon>
        <taxon>Tracheophyta</taxon>
        <taxon>Spermatophyta</taxon>
        <taxon>Magnoliopsida</taxon>
        <taxon>eudicotyledons</taxon>
        <taxon>Gunneridae</taxon>
        <taxon>Pentapetalae</taxon>
        <taxon>Caryophyllales</taxon>
        <taxon>Cactineae</taxon>
        <taxon>Cactaceae</taxon>
        <taxon>Cactoideae</taxon>
        <taxon>Echinocereeae</taxon>
        <taxon>Carnegiea</taxon>
    </lineage>
</organism>
<proteinExistence type="predicted"/>
<dbReference type="PANTHER" id="PTHR33240:SF17">
    <property type="entry name" value="EUKARYOTIC PEPTIDE CHAIN RELEASE FACTOR GTP-BINDING SUBUNIT-LIKE"/>
    <property type="match status" value="1"/>
</dbReference>
<evidence type="ECO:0008006" key="4">
    <source>
        <dbReference type="Google" id="ProtNLM"/>
    </source>
</evidence>
<dbReference type="CDD" id="cd00303">
    <property type="entry name" value="retropepsin_like"/>
    <property type="match status" value="1"/>
</dbReference>
<feature type="compositionally biased region" description="Basic and acidic residues" evidence="1">
    <location>
        <begin position="261"/>
        <end position="277"/>
    </location>
</feature>
<evidence type="ECO:0000313" key="2">
    <source>
        <dbReference type="EMBL" id="KAJ8434093.1"/>
    </source>
</evidence>
<sequence length="509" mass="56696">MQRTLDEWLDLKNKNRPCAPQREVSERWRTPEHRSARERTRSPLWEGQPESRDEKCSTKIVATIIDGYAEGITQSAGKAQLQGAQQVLTVEQGIRVTVPTMVFRGNKAHVSYPRPLVVEMKVASAIVRRVLIDTGSSMDIIMWDCLKALTYLGSDIVPLVHPILGFEGQEVNPTGVIRLPLCFEDKGKAKNVEVDFLVVAISTACNIILGTSLIFKIIYLTGGRDELHHFEFRPFGLSSLALLHVVDVGLEATVLQKVEGQRHQELQTRKRGRKEEDTSPASATATSSSVNVRGSEVPDAAKSHNLARSRTTRAWQLNKLPGSSWGALRHLREFPPWSPKLHRRPLGYRLLYGELGFSHRPTGDPLFLSVTLGLGRYLLGGGISGLEGVNFALACSAQNEKESRLPITRFALPLLGPLHRFYHLGHKLRNRPGAVILLYVIKEAAGCPLVLVEQSPKGIPDWLFFILTRKVPSARIPTDKEEVILLILHFGLLFNGRHVTRPVVKTIPP</sequence>
<accession>A0A9Q1JZR0</accession>
<feature type="compositionally biased region" description="Low complexity" evidence="1">
    <location>
        <begin position="279"/>
        <end position="289"/>
    </location>
</feature>
<feature type="region of interest" description="Disordered" evidence="1">
    <location>
        <begin position="261"/>
        <end position="308"/>
    </location>
</feature>
<name>A0A9Q1JZR0_9CARY</name>
<dbReference type="AlphaFoldDB" id="A0A9Q1JZR0"/>
<reference evidence="2" key="1">
    <citation type="submission" date="2022-04" db="EMBL/GenBank/DDBJ databases">
        <title>Carnegiea gigantea Genome sequencing and assembly v2.</title>
        <authorList>
            <person name="Copetti D."/>
            <person name="Sanderson M.J."/>
            <person name="Burquez A."/>
            <person name="Wojciechowski M.F."/>
        </authorList>
    </citation>
    <scope>NUCLEOTIDE SEQUENCE</scope>
    <source>
        <strain evidence="2">SGP5-SGP5p</strain>
        <tissue evidence="2">Aerial part</tissue>
    </source>
</reference>
<feature type="compositionally biased region" description="Basic and acidic residues" evidence="1">
    <location>
        <begin position="23"/>
        <end position="41"/>
    </location>
</feature>
<dbReference type="Proteomes" id="UP001153076">
    <property type="component" value="Unassembled WGS sequence"/>
</dbReference>
<gene>
    <name evidence="2" type="ORF">Cgig2_005772</name>
</gene>